<comment type="caution">
    <text evidence="1">The sequence shown here is derived from an EMBL/GenBank/DDBJ whole genome shotgun (WGS) entry which is preliminary data.</text>
</comment>
<dbReference type="EMBL" id="SNUZ01000009">
    <property type="protein sequence ID" value="MCL3787703.1"/>
    <property type="molecule type" value="Genomic_DNA"/>
</dbReference>
<accession>A0ABT0NHJ3</accession>
<keyword evidence="2" id="KW-1185">Reference proteome</keyword>
<dbReference type="Proteomes" id="UP001056693">
    <property type="component" value="Unassembled WGS sequence"/>
</dbReference>
<sequence>MKVKVKIKKKTNRLLLTEKLMIYKRVELSSIPQNIRINNSSLYITALRTQRDTGNISDYVATLGVLYNDICHCKDEVQKGYLKKLYLNYNINQS</sequence>
<dbReference type="RefSeq" id="WP_249376714.1">
    <property type="nucleotide sequence ID" value="NZ_SNUZ01000009.1"/>
</dbReference>
<gene>
    <name evidence="1" type="ORF">E2N93_06740</name>
</gene>
<evidence type="ECO:0000313" key="1">
    <source>
        <dbReference type="EMBL" id="MCL3787703.1"/>
    </source>
</evidence>
<evidence type="ECO:0000313" key="2">
    <source>
        <dbReference type="Proteomes" id="UP001056693"/>
    </source>
</evidence>
<reference evidence="1 2" key="1">
    <citation type="submission" date="2019-03" db="EMBL/GenBank/DDBJ databases">
        <authorList>
            <person name="Molinero N."/>
            <person name="Sanchez B."/>
            <person name="Walker A."/>
            <person name="Duncan S."/>
            <person name="Delgado S."/>
            <person name="Margolles A."/>
        </authorList>
    </citation>
    <scope>NUCLEOTIDE SEQUENCE [LARGE SCALE GENOMIC DNA]</scope>
    <source>
        <strain evidence="1 2">IPLA60002</strain>
    </source>
</reference>
<proteinExistence type="predicted"/>
<name>A0ABT0NHJ3_9FIRM</name>
<protein>
    <submittedName>
        <fullName evidence="1">Uncharacterized protein</fullName>
    </submittedName>
</protein>
<organism evidence="1 2">
    <name type="scientific">Ruminococcus bromii</name>
    <dbReference type="NCBI Taxonomy" id="40518"/>
    <lineage>
        <taxon>Bacteria</taxon>
        <taxon>Bacillati</taxon>
        <taxon>Bacillota</taxon>
        <taxon>Clostridia</taxon>
        <taxon>Eubacteriales</taxon>
        <taxon>Oscillospiraceae</taxon>
        <taxon>Ruminococcus</taxon>
    </lineage>
</organism>